<dbReference type="HOGENOM" id="CLU_931163_0_0_1"/>
<sequence>MPTYERLLTQRLTYSGRHRQLPAWCKAFKREWRRCEVATIDDPEGVVHAYNPLPYRWVCGCRAFVKSRFLICKHLVQMVHRVPTKFFRQVSRERSFPIWRHPDLRPLAPPCPQDLQKLVPSSIGVKADGQGKYEPIAIENGDSEDDPVGDNEAASSHESDSGIDDEVEDDEEGTDKHIEKRKQEMKTLATHLRDLASAIDYNATYADPRALNLFTRKTKPTIDFIKKIRQKEKTIHSTTTPKPSVFTGPNSDLMFVRTRPRNHGRSTEATEDGVQSPVRDNLEFLQFLSEFSSGYLRIS</sequence>
<feature type="region of interest" description="Disordered" evidence="1">
    <location>
        <begin position="136"/>
        <end position="175"/>
    </location>
</feature>
<dbReference type="AlphaFoldDB" id="A0A0C3ATT9"/>
<reference evidence="2 3" key="1">
    <citation type="submission" date="2014-04" db="EMBL/GenBank/DDBJ databases">
        <authorList>
            <consortium name="DOE Joint Genome Institute"/>
            <person name="Kuo A."/>
            <person name="Zuccaro A."/>
            <person name="Kohler A."/>
            <person name="Nagy L.G."/>
            <person name="Floudas D."/>
            <person name="Copeland A."/>
            <person name="Barry K.W."/>
            <person name="Cichocki N."/>
            <person name="Veneault-Fourrey C."/>
            <person name="LaButti K."/>
            <person name="Lindquist E.A."/>
            <person name="Lipzen A."/>
            <person name="Lundell T."/>
            <person name="Morin E."/>
            <person name="Murat C."/>
            <person name="Sun H."/>
            <person name="Tunlid A."/>
            <person name="Henrissat B."/>
            <person name="Grigoriev I.V."/>
            <person name="Hibbett D.S."/>
            <person name="Martin F."/>
            <person name="Nordberg H.P."/>
            <person name="Cantor M.N."/>
            <person name="Hua S.X."/>
        </authorList>
    </citation>
    <scope>NUCLEOTIDE SEQUENCE [LARGE SCALE GENOMIC DNA]</scope>
    <source>
        <strain evidence="2 3">MAFF 305830</strain>
    </source>
</reference>
<accession>A0A0C3ATT9</accession>
<proteinExistence type="predicted"/>
<evidence type="ECO:0000313" key="2">
    <source>
        <dbReference type="EMBL" id="KIM22676.1"/>
    </source>
</evidence>
<protein>
    <recommendedName>
        <fullName evidence="4">SWIM-type domain-containing protein</fullName>
    </recommendedName>
</protein>
<dbReference type="EMBL" id="KN824350">
    <property type="protein sequence ID" value="KIM22676.1"/>
    <property type="molecule type" value="Genomic_DNA"/>
</dbReference>
<evidence type="ECO:0000313" key="3">
    <source>
        <dbReference type="Proteomes" id="UP000054097"/>
    </source>
</evidence>
<evidence type="ECO:0000256" key="1">
    <source>
        <dbReference type="SAM" id="MobiDB-lite"/>
    </source>
</evidence>
<keyword evidence="3" id="KW-1185">Reference proteome</keyword>
<organism evidence="2 3">
    <name type="scientific">Serendipita vermifera MAFF 305830</name>
    <dbReference type="NCBI Taxonomy" id="933852"/>
    <lineage>
        <taxon>Eukaryota</taxon>
        <taxon>Fungi</taxon>
        <taxon>Dikarya</taxon>
        <taxon>Basidiomycota</taxon>
        <taxon>Agaricomycotina</taxon>
        <taxon>Agaricomycetes</taxon>
        <taxon>Sebacinales</taxon>
        <taxon>Serendipitaceae</taxon>
        <taxon>Serendipita</taxon>
    </lineage>
</organism>
<dbReference type="OrthoDB" id="2661395at2759"/>
<feature type="compositionally biased region" description="Acidic residues" evidence="1">
    <location>
        <begin position="161"/>
        <end position="173"/>
    </location>
</feature>
<gene>
    <name evidence="2" type="ORF">M408DRAFT_78720</name>
</gene>
<reference evidence="3" key="2">
    <citation type="submission" date="2015-01" db="EMBL/GenBank/DDBJ databases">
        <title>Evolutionary Origins and Diversification of the Mycorrhizal Mutualists.</title>
        <authorList>
            <consortium name="DOE Joint Genome Institute"/>
            <consortium name="Mycorrhizal Genomics Consortium"/>
            <person name="Kohler A."/>
            <person name="Kuo A."/>
            <person name="Nagy L.G."/>
            <person name="Floudas D."/>
            <person name="Copeland A."/>
            <person name="Barry K.W."/>
            <person name="Cichocki N."/>
            <person name="Veneault-Fourrey C."/>
            <person name="LaButti K."/>
            <person name="Lindquist E.A."/>
            <person name="Lipzen A."/>
            <person name="Lundell T."/>
            <person name="Morin E."/>
            <person name="Murat C."/>
            <person name="Riley R."/>
            <person name="Ohm R."/>
            <person name="Sun H."/>
            <person name="Tunlid A."/>
            <person name="Henrissat B."/>
            <person name="Grigoriev I.V."/>
            <person name="Hibbett D.S."/>
            <person name="Martin F."/>
        </authorList>
    </citation>
    <scope>NUCLEOTIDE SEQUENCE [LARGE SCALE GENOMIC DNA]</scope>
    <source>
        <strain evidence="3">MAFF 305830</strain>
    </source>
</reference>
<dbReference type="Proteomes" id="UP000054097">
    <property type="component" value="Unassembled WGS sequence"/>
</dbReference>
<evidence type="ECO:0008006" key="4">
    <source>
        <dbReference type="Google" id="ProtNLM"/>
    </source>
</evidence>
<name>A0A0C3ATT9_SERVB</name>